<evidence type="ECO:0000256" key="9">
    <source>
        <dbReference type="ARBA" id="ARBA00047937"/>
    </source>
</evidence>
<dbReference type="PANTHER" id="PTHR30075">
    <property type="entry name" value="GLYCYL-TRNA SYNTHETASE"/>
    <property type="match status" value="1"/>
</dbReference>
<dbReference type="SUPFAM" id="SSF109604">
    <property type="entry name" value="HD-domain/PDEase-like"/>
    <property type="match status" value="1"/>
</dbReference>
<keyword evidence="5 10" id="KW-0547">Nucleotide-binding</keyword>
<name>A0A1L3GPS3_9BACT</name>
<dbReference type="GO" id="GO:0004820">
    <property type="term" value="F:glycine-tRNA ligase activity"/>
    <property type="evidence" value="ECO:0007669"/>
    <property type="project" value="UniProtKB-UniRule"/>
</dbReference>
<gene>
    <name evidence="10" type="primary">glyS</name>
    <name evidence="12" type="ORF">A7E78_08680</name>
</gene>
<dbReference type="STRING" id="1842532.A7E78_08680"/>
<dbReference type="KEGG" id="pef:A7E78_08680"/>
<comment type="similarity">
    <text evidence="2 10">Belongs to the class-II aminoacyl-tRNA synthetase family.</text>
</comment>
<dbReference type="InterPro" id="IPR008909">
    <property type="entry name" value="DALR_anticod-bd"/>
</dbReference>
<keyword evidence="13" id="KW-1185">Reference proteome</keyword>
<sequence length="688" mass="75973">MSAELFLELGSEEIPAGFLPVAMADLKRLLTKEFEKARIAFEDLRTFATPRRLAIAVSGVSLHQERQELNVAGPSVKVAFDSEGNPTKAALGFARSNGVEVADLSRVETDKGEYLHLSKVVEGRPTAELLPEILPRLIGSLSFRKSMRWKDLDIRFARPMHWIVALFDGAVVPFSYGNLESGKISRGHRFMAPEAFEVQNVEQYLAAAEAQFVIADPVKRRAMIAEGVEQAAQQAGGRLNPDSALLDEVTYLVEYPLAVTGSFEERYLALPRELLITTMREHQRYFTLVDEDGALLPRFITVSNTKVEDPAVVSRGNERVLRARLADAMFFWDEDRKVSLESRLDALKNVVYQAKLGTSYEKVMRFKELAADLAKQFDEAAVALTERAALLAKCDLETGMVYEFPELQGVMGREYARLEGEDERIALAIHEHYLPIQAGGELPSDSVGAFVSIADKIDTICGCFGVGLIPTGTADPYALRRSALGILNIVLERGYHLSLPALIQRSVALLESKLNRPAEEVAADVETFIRQRFFHQLVAQGHPQDVVDAVFSIAFDEPGEALARVEALAAFRSRDDYQQLVVAFKRVGNIIKGGVDAAIDPSLFEADCETGLFEAVQQTTEECRQLVAKGEYGDVLQAVAALRAPVDAFFDGVMVMADDERVKTNRLALLTAVARLLEQVADFSKLAD</sequence>
<dbReference type="GO" id="GO:0004814">
    <property type="term" value="F:arginine-tRNA ligase activity"/>
    <property type="evidence" value="ECO:0007669"/>
    <property type="project" value="InterPro"/>
</dbReference>
<accession>A0A1L3GPS3</accession>
<protein>
    <recommendedName>
        <fullName evidence="10">Glycine--tRNA ligase beta subunit</fullName>
        <ecNumber evidence="10">6.1.1.14</ecNumber>
    </recommendedName>
    <alternativeName>
        <fullName evidence="10">Glycyl-tRNA synthetase beta subunit</fullName>
        <shortName evidence="10">GlyRS</shortName>
    </alternativeName>
</protein>
<dbReference type="PANTHER" id="PTHR30075:SF2">
    <property type="entry name" value="GLYCINE--TRNA LIGASE, CHLOROPLASTIC_MITOCHONDRIAL 2"/>
    <property type="match status" value="1"/>
</dbReference>
<dbReference type="GO" id="GO:0005829">
    <property type="term" value="C:cytosol"/>
    <property type="evidence" value="ECO:0007669"/>
    <property type="project" value="TreeGrafter"/>
</dbReference>
<evidence type="ECO:0000313" key="13">
    <source>
        <dbReference type="Proteomes" id="UP000182517"/>
    </source>
</evidence>
<dbReference type="GO" id="GO:0006420">
    <property type="term" value="P:arginyl-tRNA aminoacylation"/>
    <property type="evidence" value="ECO:0007669"/>
    <property type="project" value="InterPro"/>
</dbReference>
<evidence type="ECO:0000256" key="8">
    <source>
        <dbReference type="ARBA" id="ARBA00023146"/>
    </source>
</evidence>
<dbReference type="PROSITE" id="PS50861">
    <property type="entry name" value="AA_TRNA_LIGASE_II_GLYAB"/>
    <property type="match status" value="1"/>
</dbReference>
<evidence type="ECO:0000256" key="7">
    <source>
        <dbReference type="ARBA" id="ARBA00022917"/>
    </source>
</evidence>
<dbReference type="AlphaFoldDB" id="A0A1L3GPS3"/>
<dbReference type="EC" id="6.1.1.14" evidence="10"/>
<evidence type="ECO:0000313" key="12">
    <source>
        <dbReference type="EMBL" id="APG27903.1"/>
    </source>
</evidence>
<evidence type="ECO:0000256" key="10">
    <source>
        <dbReference type="HAMAP-Rule" id="MF_00255"/>
    </source>
</evidence>
<dbReference type="EMBL" id="CP015519">
    <property type="protein sequence ID" value="APG27903.1"/>
    <property type="molecule type" value="Genomic_DNA"/>
</dbReference>
<organism evidence="12 13">
    <name type="scientific">Syntrophotalea acetylenivorans</name>
    <dbReference type="NCBI Taxonomy" id="1842532"/>
    <lineage>
        <taxon>Bacteria</taxon>
        <taxon>Pseudomonadati</taxon>
        <taxon>Thermodesulfobacteriota</taxon>
        <taxon>Desulfuromonadia</taxon>
        <taxon>Desulfuromonadales</taxon>
        <taxon>Syntrophotaleaceae</taxon>
        <taxon>Syntrophotalea</taxon>
    </lineage>
</organism>
<evidence type="ECO:0000256" key="2">
    <source>
        <dbReference type="ARBA" id="ARBA00008226"/>
    </source>
</evidence>
<reference evidence="12 13" key="1">
    <citation type="journal article" date="2017" name="Genome Announc.">
        <title>Complete Genome Sequences of Two Acetylene-Fermenting Pelobacter acetylenicus Strains.</title>
        <authorList>
            <person name="Sutton J.M."/>
            <person name="Baesman S.M."/>
            <person name="Fierst J.L."/>
            <person name="Poret-Peterson A.T."/>
            <person name="Oremland R.S."/>
            <person name="Dunlap D.S."/>
            <person name="Akob D.M."/>
        </authorList>
    </citation>
    <scope>NUCLEOTIDE SEQUENCE [LARGE SCALE GENOMIC DNA]</scope>
    <source>
        <strain evidence="12 13">SFB93</strain>
    </source>
</reference>
<evidence type="ECO:0000259" key="11">
    <source>
        <dbReference type="Pfam" id="PF05746"/>
    </source>
</evidence>
<dbReference type="Proteomes" id="UP000182517">
    <property type="component" value="Chromosome"/>
</dbReference>
<keyword evidence="6 10" id="KW-0067">ATP-binding</keyword>
<feature type="domain" description="DALR anticodon binding" evidence="11">
    <location>
        <begin position="584"/>
        <end position="679"/>
    </location>
</feature>
<dbReference type="HAMAP" id="MF_00255">
    <property type="entry name" value="Gly_tRNA_synth_beta"/>
    <property type="match status" value="1"/>
</dbReference>
<evidence type="ECO:0000256" key="1">
    <source>
        <dbReference type="ARBA" id="ARBA00004496"/>
    </source>
</evidence>
<dbReference type="InterPro" id="IPR006194">
    <property type="entry name" value="Gly-tRNA-synth_heterodimer"/>
</dbReference>
<keyword evidence="8 10" id="KW-0030">Aminoacyl-tRNA synthetase</keyword>
<comment type="subcellular location">
    <subcellularLocation>
        <location evidence="1 10">Cytoplasm</location>
    </subcellularLocation>
</comment>
<evidence type="ECO:0000256" key="6">
    <source>
        <dbReference type="ARBA" id="ARBA00022840"/>
    </source>
</evidence>
<dbReference type="Pfam" id="PF05746">
    <property type="entry name" value="DALR_1"/>
    <property type="match status" value="1"/>
</dbReference>
<dbReference type="Pfam" id="PF02092">
    <property type="entry name" value="tRNA_synt_2f"/>
    <property type="match status" value="1"/>
</dbReference>
<comment type="subunit">
    <text evidence="10">Tetramer of two alpha and two beta subunits.</text>
</comment>
<dbReference type="PRINTS" id="PR01045">
    <property type="entry name" value="TRNASYNTHGB"/>
</dbReference>
<keyword evidence="7 10" id="KW-0648">Protein biosynthesis</keyword>
<comment type="catalytic activity">
    <reaction evidence="9 10">
        <text>tRNA(Gly) + glycine + ATP = glycyl-tRNA(Gly) + AMP + diphosphate</text>
        <dbReference type="Rhea" id="RHEA:16013"/>
        <dbReference type="Rhea" id="RHEA-COMP:9664"/>
        <dbReference type="Rhea" id="RHEA-COMP:9683"/>
        <dbReference type="ChEBI" id="CHEBI:30616"/>
        <dbReference type="ChEBI" id="CHEBI:33019"/>
        <dbReference type="ChEBI" id="CHEBI:57305"/>
        <dbReference type="ChEBI" id="CHEBI:78442"/>
        <dbReference type="ChEBI" id="CHEBI:78522"/>
        <dbReference type="ChEBI" id="CHEBI:456215"/>
        <dbReference type="EC" id="6.1.1.14"/>
    </reaction>
</comment>
<evidence type="ECO:0000256" key="4">
    <source>
        <dbReference type="ARBA" id="ARBA00022598"/>
    </source>
</evidence>
<proteinExistence type="inferred from homology"/>
<dbReference type="RefSeq" id="WP_072283866.1">
    <property type="nucleotide sequence ID" value="NZ_CP015519.1"/>
</dbReference>
<keyword evidence="3 10" id="KW-0963">Cytoplasm</keyword>
<dbReference type="GO" id="GO:0006426">
    <property type="term" value="P:glycyl-tRNA aminoacylation"/>
    <property type="evidence" value="ECO:0007669"/>
    <property type="project" value="UniProtKB-UniRule"/>
</dbReference>
<evidence type="ECO:0000256" key="5">
    <source>
        <dbReference type="ARBA" id="ARBA00022741"/>
    </source>
</evidence>
<dbReference type="InterPro" id="IPR015944">
    <property type="entry name" value="Gly-tRNA-synth_bsu"/>
</dbReference>
<dbReference type="OrthoDB" id="9775440at2"/>
<dbReference type="GO" id="GO:0005524">
    <property type="term" value="F:ATP binding"/>
    <property type="evidence" value="ECO:0007669"/>
    <property type="project" value="UniProtKB-UniRule"/>
</dbReference>
<dbReference type="NCBIfam" id="TIGR00211">
    <property type="entry name" value="glyS"/>
    <property type="match status" value="1"/>
</dbReference>
<keyword evidence="4 10" id="KW-0436">Ligase</keyword>
<evidence type="ECO:0000256" key="3">
    <source>
        <dbReference type="ARBA" id="ARBA00022490"/>
    </source>
</evidence>